<accession>A0A8H3LWR0</accession>
<proteinExistence type="predicted"/>
<dbReference type="EMBL" id="BLAL01000250">
    <property type="protein sequence ID" value="GES96372.1"/>
    <property type="molecule type" value="Genomic_DNA"/>
</dbReference>
<name>A0A8H3LWR0_9GLOM</name>
<feature type="region of interest" description="Disordered" evidence="1">
    <location>
        <begin position="66"/>
        <end position="99"/>
    </location>
</feature>
<protein>
    <submittedName>
        <fullName evidence="2">Uncharacterized protein</fullName>
    </submittedName>
</protein>
<reference evidence="2" key="1">
    <citation type="submission" date="2019-10" db="EMBL/GenBank/DDBJ databases">
        <title>Conservation and host-specific expression of non-tandemly repeated heterogenous ribosome RNA gene in arbuscular mycorrhizal fungi.</title>
        <authorList>
            <person name="Maeda T."/>
            <person name="Kobayashi Y."/>
            <person name="Nakagawa T."/>
            <person name="Ezawa T."/>
            <person name="Yamaguchi K."/>
            <person name="Bino T."/>
            <person name="Nishimoto Y."/>
            <person name="Shigenobu S."/>
            <person name="Kawaguchi M."/>
        </authorList>
    </citation>
    <scope>NUCLEOTIDE SEQUENCE</scope>
    <source>
        <strain evidence="2">HR1</strain>
    </source>
</reference>
<feature type="compositionally biased region" description="Polar residues" evidence="1">
    <location>
        <begin position="66"/>
        <end position="81"/>
    </location>
</feature>
<evidence type="ECO:0000313" key="3">
    <source>
        <dbReference type="Proteomes" id="UP000615446"/>
    </source>
</evidence>
<organism evidence="2 3">
    <name type="scientific">Rhizophagus clarus</name>
    <dbReference type="NCBI Taxonomy" id="94130"/>
    <lineage>
        <taxon>Eukaryota</taxon>
        <taxon>Fungi</taxon>
        <taxon>Fungi incertae sedis</taxon>
        <taxon>Mucoromycota</taxon>
        <taxon>Glomeromycotina</taxon>
        <taxon>Glomeromycetes</taxon>
        <taxon>Glomerales</taxon>
        <taxon>Glomeraceae</taxon>
        <taxon>Rhizophagus</taxon>
    </lineage>
</organism>
<feature type="compositionally biased region" description="Low complexity" evidence="1">
    <location>
        <begin position="82"/>
        <end position="99"/>
    </location>
</feature>
<dbReference type="AlphaFoldDB" id="A0A8H3LWR0"/>
<evidence type="ECO:0000256" key="1">
    <source>
        <dbReference type="SAM" id="MobiDB-lite"/>
    </source>
</evidence>
<comment type="caution">
    <text evidence="2">The sequence shown here is derived from an EMBL/GenBank/DDBJ whole genome shotgun (WGS) entry which is preliminary data.</text>
</comment>
<sequence>MEICSVNKSIYSVFYIREIEGYFQENYCEKNSHQQLNVALPPNHNLQQQYDDSNNILPNYEQYTIQQSGNSNNNVTTSDISNNVPHHNNNQQPGNSNNSVTVIPDHNLHQNYQQTISNVISNNNFTTSLDVSNNIPHHNNQQPVISIYYSQAPIIIMPTTNSDIQNQFQQVLTSSILTINS</sequence>
<gene>
    <name evidence="2" type="ORF">RCL2_002300400</name>
</gene>
<evidence type="ECO:0000313" key="2">
    <source>
        <dbReference type="EMBL" id="GES96372.1"/>
    </source>
</evidence>
<dbReference type="Proteomes" id="UP000615446">
    <property type="component" value="Unassembled WGS sequence"/>
</dbReference>